<feature type="domain" description="Uracil-DNA glycosylase-like" evidence="1">
    <location>
        <begin position="28"/>
        <end position="185"/>
    </location>
</feature>
<dbReference type="RefSeq" id="WP_258182292.1">
    <property type="nucleotide sequence ID" value="NZ_CAACYI010000001.1"/>
</dbReference>
<dbReference type="Proteomes" id="UP000377798">
    <property type="component" value="Unassembled WGS sequence"/>
</dbReference>
<gene>
    <name evidence="2" type="ORF">NCTC13150_00104</name>
</gene>
<dbReference type="InterPro" id="IPR047124">
    <property type="entry name" value="HI_0220.2"/>
</dbReference>
<reference evidence="2 3" key="1">
    <citation type="submission" date="2019-02" db="EMBL/GenBank/DDBJ databases">
        <authorList>
            <consortium name="Pathogen Informatics"/>
        </authorList>
    </citation>
    <scope>NUCLEOTIDE SEQUENCE [LARGE SCALE GENOMIC DNA]</scope>
    <source>
        <strain evidence="2 3">3012STDY7089603</strain>
    </source>
</reference>
<dbReference type="Gene3D" id="3.40.470.10">
    <property type="entry name" value="Uracil-DNA glycosylase-like domain"/>
    <property type="match status" value="1"/>
</dbReference>
<dbReference type="InterPro" id="IPR036895">
    <property type="entry name" value="Uracil-DNA_glycosylase-like_sf"/>
</dbReference>
<proteinExistence type="predicted"/>
<dbReference type="InterPro" id="IPR005122">
    <property type="entry name" value="Uracil-DNA_glycosylase-like"/>
</dbReference>
<evidence type="ECO:0000313" key="3">
    <source>
        <dbReference type="Proteomes" id="UP000377798"/>
    </source>
</evidence>
<evidence type="ECO:0000313" key="2">
    <source>
        <dbReference type="EMBL" id="VFB15605.1"/>
    </source>
</evidence>
<dbReference type="PANTHER" id="PTHR42160">
    <property type="entry name" value="URACIL-DNA GLYCOSYLASE SUPERFAMILY PROTEIN"/>
    <property type="match status" value="1"/>
</dbReference>
<dbReference type="EMBL" id="CAACYI010000001">
    <property type="protein sequence ID" value="VFB15605.1"/>
    <property type="molecule type" value="Genomic_DNA"/>
</dbReference>
<evidence type="ECO:0000259" key="1">
    <source>
        <dbReference type="SMART" id="SM00986"/>
    </source>
</evidence>
<comment type="caution">
    <text evidence="2">The sequence shown here is derived from an EMBL/GenBank/DDBJ whole genome shotgun (WGS) entry which is preliminary data.</text>
</comment>
<dbReference type="CDD" id="cd10033">
    <property type="entry name" value="UDG_like"/>
    <property type="match status" value="1"/>
</dbReference>
<name>A0A8H2MDA2_9FIRM</name>
<protein>
    <submittedName>
        <fullName evidence="2">Uracil DNA glycosylase superfamily</fullName>
    </submittedName>
</protein>
<dbReference type="SUPFAM" id="SSF52141">
    <property type="entry name" value="Uracil-DNA glycosylase-like"/>
    <property type="match status" value="1"/>
</dbReference>
<accession>A0A8H2MDA2</accession>
<keyword evidence="3" id="KW-1185">Reference proteome</keyword>
<organism evidence="2 3">
    <name type="scientific">Urinicoccus massiliensis</name>
    <dbReference type="NCBI Taxonomy" id="1723382"/>
    <lineage>
        <taxon>Bacteria</taxon>
        <taxon>Bacillati</taxon>
        <taxon>Bacillota</taxon>
        <taxon>Tissierellia</taxon>
        <taxon>Tissierellales</taxon>
        <taxon>Peptoniphilaceae</taxon>
        <taxon>Urinicoccus</taxon>
    </lineage>
</organism>
<dbReference type="PANTHER" id="PTHR42160:SF1">
    <property type="entry name" value="URACIL-DNA GLYCOSYLASE SUPERFAMILY PROTEIN"/>
    <property type="match status" value="1"/>
</dbReference>
<dbReference type="SMART" id="SM00986">
    <property type="entry name" value="UDG"/>
    <property type="match status" value="1"/>
</dbReference>
<dbReference type="Pfam" id="PF03167">
    <property type="entry name" value="UDG"/>
    <property type="match status" value="1"/>
</dbReference>
<dbReference type="SMART" id="SM00987">
    <property type="entry name" value="UreE_C"/>
    <property type="match status" value="1"/>
</dbReference>
<sequence length="194" mass="22487">MIYEEKIRQEIIDDPDNADFKAMGYKPLFSANPKARIVLIGQAPGIRAQESGRLWQDQSGERLMKFLAVDEATFFNPSLFAHLPMDFYFPGKGPNGDKKPRKGFAKKWHPLLLKEMKEIRLFILIGKGAQDFYLGSTVQKNLTETVRHYRDYLPKFFPIVHPSPRNQIWMHKNPWFAKEVLPALQTRVAEILSL</sequence>
<dbReference type="AlphaFoldDB" id="A0A8H2MDA2"/>